<dbReference type="AlphaFoldDB" id="A0A0E9SHY8"/>
<reference evidence="1" key="1">
    <citation type="submission" date="2014-11" db="EMBL/GenBank/DDBJ databases">
        <authorList>
            <person name="Amaro Gonzalez C."/>
        </authorList>
    </citation>
    <scope>NUCLEOTIDE SEQUENCE</scope>
</reference>
<proteinExistence type="predicted"/>
<evidence type="ECO:0000313" key="1">
    <source>
        <dbReference type="EMBL" id="JAH40857.1"/>
    </source>
</evidence>
<dbReference type="EMBL" id="GBXM01067720">
    <property type="protein sequence ID" value="JAH40857.1"/>
    <property type="molecule type" value="Transcribed_RNA"/>
</dbReference>
<reference evidence="1" key="2">
    <citation type="journal article" date="2015" name="Fish Shellfish Immunol.">
        <title>Early steps in the European eel (Anguilla anguilla)-Vibrio vulnificus interaction in the gills: Role of the RtxA13 toxin.</title>
        <authorList>
            <person name="Callol A."/>
            <person name="Pajuelo D."/>
            <person name="Ebbesson L."/>
            <person name="Teles M."/>
            <person name="MacKenzie S."/>
            <person name="Amaro C."/>
        </authorList>
    </citation>
    <scope>NUCLEOTIDE SEQUENCE</scope>
</reference>
<sequence>MHFSKDFELFKMFRSR</sequence>
<organism evidence="1">
    <name type="scientific">Anguilla anguilla</name>
    <name type="common">European freshwater eel</name>
    <name type="synonym">Muraena anguilla</name>
    <dbReference type="NCBI Taxonomy" id="7936"/>
    <lineage>
        <taxon>Eukaryota</taxon>
        <taxon>Metazoa</taxon>
        <taxon>Chordata</taxon>
        <taxon>Craniata</taxon>
        <taxon>Vertebrata</taxon>
        <taxon>Euteleostomi</taxon>
        <taxon>Actinopterygii</taxon>
        <taxon>Neopterygii</taxon>
        <taxon>Teleostei</taxon>
        <taxon>Anguilliformes</taxon>
        <taxon>Anguillidae</taxon>
        <taxon>Anguilla</taxon>
    </lineage>
</organism>
<name>A0A0E9SHY8_ANGAN</name>
<accession>A0A0E9SHY8</accession>
<protein>
    <submittedName>
        <fullName evidence="1">Uncharacterized protein</fullName>
    </submittedName>
</protein>